<sequence>MSAVVVITGPAAHELALRASHYLPGVRVQDRSSYAHGPDHEALSILAWGASSGPDSESVIITAPQVDLPPVRLPPTAQWIYATPRTSPAVALLAMTRAQEAIR</sequence>
<dbReference type="EMBL" id="MSTI01000028">
    <property type="protein sequence ID" value="OLV19557.1"/>
    <property type="molecule type" value="Genomic_DNA"/>
</dbReference>
<comment type="caution">
    <text evidence="1">The sequence shown here is derived from an EMBL/GenBank/DDBJ whole genome shotgun (WGS) entry which is preliminary data.</text>
</comment>
<protein>
    <submittedName>
        <fullName evidence="1">Uncharacterized protein</fullName>
    </submittedName>
</protein>
<dbReference type="Proteomes" id="UP000186607">
    <property type="component" value="Unassembled WGS sequence"/>
</dbReference>
<gene>
    <name evidence="1" type="ORF">BOO71_0002410</name>
</gene>
<name>A0A1U7P301_9DEIO</name>
<dbReference type="RefSeq" id="WP_075830705.1">
    <property type="nucleotide sequence ID" value="NZ_MSTI01000028.1"/>
</dbReference>
<dbReference type="AlphaFoldDB" id="A0A1U7P301"/>
<proteinExistence type="predicted"/>
<organism evidence="1 2">
    <name type="scientific">Deinococcus marmoris</name>
    <dbReference type="NCBI Taxonomy" id="249408"/>
    <lineage>
        <taxon>Bacteria</taxon>
        <taxon>Thermotogati</taxon>
        <taxon>Deinococcota</taxon>
        <taxon>Deinococci</taxon>
        <taxon>Deinococcales</taxon>
        <taxon>Deinococcaceae</taxon>
        <taxon>Deinococcus</taxon>
    </lineage>
</organism>
<reference evidence="1 2" key="1">
    <citation type="submission" date="2017-01" db="EMBL/GenBank/DDBJ databases">
        <title>Genome Analysis of Deinococcus marmoris KOPRI26562.</title>
        <authorList>
            <person name="Kim J.H."/>
            <person name="Oh H.-M."/>
        </authorList>
    </citation>
    <scope>NUCLEOTIDE SEQUENCE [LARGE SCALE GENOMIC DNA]</scope>
    <source>
        <strain evidence="1 2">KOPRI26562</strain>
    </source>
</reference>
<keyword evidence="2" id="KW-1185">Reference proteome</keyword>
<evidence type="ECO:0000313" key="2">
    <source>
        <dbReference type="Proteomes" id="UP000186607"/>
    </source>
</evidence>
<evidence type="ECO:0000313" key="1">
    <source>
        <dbReference type="EMBL" id="OLV19557.1"/>
    </source>
</evidence>
<accession>A0A1U7P301</accession>